<proteinExistence type="predicted"/>
<evidence type="ECO:0000256" key="3">
    <source>
        <dbReference type="ARBA" id="ARBA00022448"/>
    </source>
</evidence>
<reference evidence="7 8" key="1">
    <citation type="submission" date="2022-01" db="EMBL/GenBank/DDBJ databases">
        <title>Whole genome-based taxonomy of the Shewanellaceae.</title>
        <authorList>
            <person name="Martin-Rodriguez A.J."/>
        </authorList>
    </citation>
    <scope>NUCLEOTIDE SEQUENCE [LARGE SCALE GENOMIC DNA]</scope>
    <source>
        <strain evidence="7 8">DSM 21332</strain>
    </source>
</reference>
<dbReference type="InterPro" id="IPR000032">
    <property type="entry name" value="HPr-like"/>
</dbReference>
<comment type="function">
    <text evidence="1">General (non sugar-specific) component of the phosphoenolpyruvate-dependent sugar phosphotransferase system (sugar PTS). This major carbohydrate active-transport system catalyzes the phosphorylation of incoming sugar substrates concomitantly with their translocation across the cell membrane. The phosphoryl group from phosphoenolpyruvate (PEP) is transferred to the phosphoryl carrier protein HPr by enzyme I. Phospho-HPr then transfers it to the PTS EIIA domain.</text>
</comment>
<protein>
    <recommendedName>
        <fullName evidence="2">Phosphocarrier protein HPr</fullName>
    </recommendedName>
    <alternativeName>
        <fullName evidence="5">Histidine-containing protein</fullName>
    </alternativeName>
</protein>
<dbReference type="InterPro" id="IPR035895">
    <property type="entry name" value="HPr-like_sf"/>
</dbReference>
<name>A0ABT0N6X4_9GAMM</name>
<accession>A0ABT0N6X4</accession>
<dbReference type="Proteomes" id="UP001202831">
    <property type="component" value="Unassembled WGS sequence"/>
</dbReference>
<evidence type="ECO:0000313" key="7">
    <source>
        <dbReference type="EMBL" id="MCL2914132.1"/>
    </source>
</evidence>
<keyword evidence="4" id="KW-0762">Sugar transport</keyword>
<dbReference type="PANTHER" id="PTHR33705:SF1">
    <property type="entry name" value="PHOSPHOCARRIER PROTEIN HPR"/>
    <property type="match status" value="1"/>
</dbReference>
<dbReference type="SUPFAM" id="SSF55594">
    <property type="entry name" value="HPr-like"/>
    <property type="match status" value="1"/>
</dbReference>
<comment type="caution">
    <text evidence="7">The sequence shown here is derived from an EMBL/GenBank/DDBJ whole genome shotgun (WGS) entry which is preliminary data.</text>
</comment>
<dbReference type="InterPro" id="IPR050399">
    <property type="entry name" value="HPr"/>
</dbReference>
<evidence type="ECO:0000256" key="2">
    <source>
        <dbReference type="ARBA" id="ARBA00020422"/>
    </source>
</evidence>
<dbReference type="EMBL" id="JAKIKT010000003">
    <property type="protein sequence ID" value="MCL2914132.1"/>
    <property type="molecule type" value="Genomic_DNA"/>
</dbReference>
<keyword evidence="8" id="KW-1185">Reference proteome</keyword>
<keyword evidence="3" id="KW-0813">Transport</keyword>
<dbReference type="PROSITE" id="PS00369">
    <property type="entry name" value="PTS_HPR_HIS"/>
    <property type="match status" value="1"/>
</dbReference>
<evidence type="ECO:0000256" key="1">
    <source>
        <dbReference type="ARBA" id="ARBA00003681"/>
    </source>
</evidence>
<dbReference type="Pfam" id="PF00381">
    <property type="entry name" value="PTS-HPr"/>
    <property type="match status" value="1"/>
</dbReference>
<evidence type="ECO:0000256" key="5">
    <source>
        <dbReference type="ARBA" id="ARBA00033055"/>
    </source>
</evidence>
<dbReference type="PROSITE" id="PS51350">
    <property type="entry name" value="PTS_HPR_DOM"/>
    <property type="match status" value="1"/>
</dbReference>
<evidence type="ECO:0000259" key="6">
    <source>
        <dbReference type="PROSITE" id="PS51350"/>
    </source>
</evidence>
<dbReference type="Gene3D" id="3.30.1340.10">
    <property type="entry name" value="HPr-like"/>
    <property type="match status" value="1"/>
</dbReference>
<dbReference type="PRINTS" id="PR00107">
    <property type="entry name" value="PHOSPHOCPHPR"/>
</dbReference>
<organism evidence="7 8">
    <name type="scientific">Shewanella corallii</name>
    <dbReference type="NCBI Taxonomy" id="560080"/>
    <lineage>
        <taxon>Bacteria</taxon>
        <taxon>Pseudomonadati</taxon>
        <taxon>Pseudomonadota</taxon>
        <taxon>Gammaproteobacteria</taxon>
        <taxon>Alteromonadales</taxon>
        <taxon>Shewanellaceae</taxon>
        <taxon>Shewanella</taxon>
    </lineage>
</organism>
<dbReference type="RefSeq" id="WP_249248854.1">
    <property type="nucleotide sequence ID" value="NZ_JAKIKT010000003.1"/>
</dbReference>
<dbReference type="InterPro" id="IPR001020">
    <property type="entry name" value="PTS_HPr_His_P_site"/>
</dbReference>
<feature type="domain" description="HPr" evidence="6">
    <location>
        <begin position="4"/>
        <end position="88"/>
    </location>
</feature>
<sequence>MTAVHRQSLIIKARHGIHTRPGALFVKAAKGFEADIRLACDGKEANGKSLFKLQTLPLSCGAQVEIIASGQDAHQAVEALAALLSELE</sequence>
<evidence type="ECO:0000313" key="8">
    <source>
        <dbReference type="Proteomes" id="UP001202831"/>
    </source>
</evidence>
<dbReference type="NCBIfam" id="TIGR01003">
    <property type="entry name" value="PTS_HPr_family"/>
    <property type="match status" value="1"/>
</dbReference>
<dbReference type="PANTHER" id="PTHR33705">
    <property type="entry name" value="PHOSPHOCARRIER PROTEIN HPR"/>
    <property type="match status" value="1"/>
</dbReference>
<gene>
    <name evidence="7" type="ORF">L2725_10155</name>
</gene>
<evidence type="ECO:0000256" key="4">
    <source>
        <dbReference type="ARBA" id="ARBA00022597"/>
    </source>
</evidence>